<feature type="transmembrane region" description="Helical" evidence="1">
    <location>
        <begin position="38"/>
        <end position="56"/>
    </location>
</feature>
<protein>
    <submittedName>
        <fullName evidence="2">Flp pilus assembly protein TadB</fullName>
    </submittedName>
</protein>
<evidence type="ECO:0000313" key="2">
    <source>
        <dbReference type="EMBL" id="VEI03713.1"/>
    </source>
</evidence>
<feature type="transmembrane region" description="Helical" evidence="1">
    <location>
        <begin position="6"/>
        <end position="26"/>
    </location>
</feature>
<name>A0A3S4V374_9ACTN</name>
<dbReference type="PANTHER" id="PTHR35007">
    <property type="entry name" value="INTEGRAL MEMBRANE PROTEIN-RELATED"/>
    <property type="match status" value="1"/>
</dbReference>
<dbReference type="AlphaFoldDB" id="A0A3S4V374"/>
<keyword evidence="3" id="KW-1185">Reference proteome</keyword>
<accession>A0A3S4V374</accession>
<evidence type="ECO:0000313" key="3">
    <source>
        <dbReference type="Proteomes" id="UP000277858"/>
    </source>
</evidence>
<dbReference type="PANTHER" id="PTHR35007:SF4">
    <property type="entry name" value="CONSERVED TRANSMEMBRANE PROTEIN-RELATED"/>
    <property type="match status" value="1"/>
</dbReference>
<gene>
    <name evidence="2" type="ORF">NCTC13652_01925</name>
</gene>
<sequence length="265" mass="27643">MTGPWLAAALAFAGVWLFLGPRRRVIVTDRRAAGRGPGRYLVGGLLLAVVGVVLVWGRAGVIWAASVAMIAATVWKLAHDQLDRSRRQRRSRQVTEAARALAGRLSIGEVPSLALASIADELEVLAPARRAQEVGADVPEALLRAARTPGQESLAGLARAWRMADLTGAPLAGATTAVAEAMSRRTRLEATLDSELAGPRASGRLMGLLPLAGLGMAQMVGAEPVAFLTSSSAGPLCVLAAVALSCGGVLWSEALANRVHREMLP</sequence>
<keyword evidence="1" id="KW-1133">Transmembrane helix</keyword>
<evidence type="ECO:0000256" key="1">
    <source>
        <dbReference type="SAM" id="Phobius"/>
    </source>
</evidence>
<dbReference type="Proteomes" id="UP000277858">
    <property type="component" value="Chromosome"/>
</dbReference>
<reference evidence="2 3" key="1">
    <citation type="submission" date="2018-12" db="EMBL/GenBank/DDBJ databases">
        <authorList>
            <consortium name="Pathogen Informatics"/>
        </authorList>
    </citation>
    <scope>NUCLEOTIDE SEQUENCE [LARGE SCALE GENOMIC DNA]</scope>
    <source>
        <strain evidence="2 3">NCTC13652</strain>
    </source>
</reference>
<organism evidence="2 3">
    <name type="scientific">Acidipropionibacterium jensenii</name>
    <dbReference type="NCBI Taxonomy" id="1749"/>
    <lineage>
        <taxon>Bacteria</taxon>
        <taxon>Bacillati</taxon>
        <taxon>Actinomycetota</taxon>
        <taxon>Actinomycetes</taxon>
        <taxon>Propionibacteriales</taxon>
        <taxon>Propionibacteriaceae</taxon>
        <taxon>Acidipropionibacterium</taxon>
    </lineage>
</organism>
<keyword evidence="1" id="KW-0812">Transmembrane</keyword>
<dbReference type="EMBL" id="LR134473">
    <property type="protein sequence ID" value="VEI03713.1"/>
    <property type="molecule type" value="Genomic_DNA"/>
</dbReference>
<proteinExistence type="predicted"/>
<keyword evidence="1" id="KW-0472">Membrane</keyword>
<dbReference type="STRING" id="1122997.GCA_000425285_00382"/>